<dbReference type="SUPFAM" id="SSF46785">
    <property type="entry name" value="Winged helix' DNA-binding domain"/>
    <property type="match status" value="1"/>
</dbReference>
<dbReference type="AlphaFoldDB" id="A0AA37TS59"/>
<gene>
    <name evidence="5" type="ORF">GCM10007894_01110</name>
</gene>
<dbReference type="EMBL" id="BSPO01000001">
    <property type="protein sequence ID" value="GLS82134.1"/>
    <property type="molecule type" value="Genomic_DNA"/>
</dbReference>
<dbReference type="InterPro" id="IPR036388">
    <property type="entry name" value="WH-like_DNA-bd_sf"/>
</dbReference>
<dbReference type="PANTHER" id="PTHR35790:SF4">
    <property type="entry name" value="HTH-TYPE TRANSCRIPTIONAL REGULATOR PCHR"/>
    <property type="match status" value="1"/>
</dbReference>
<dbReference type="GO" id="GO:0003677">
    <property type="term" value="F:DNA binding"/>
    <property type="evidence" value="ECO:0007669"/>
    <property type="project" value="UniProtKB-KW"/>
</dbReference>
<keyword evidence="2" id="KW-0238">DNA-binding</keyword>
<dbReference type="GO" id="GO:0003700">
    <property type="term" value="F:DNA-binding transcription factor activity"/>
    <property type="evidence" value="ECO:0007669"/>
    <property type="project" value="InterPro"/>
</dbReference>
<proteinExistence type="predicted"/>
<organism evidence="5 6">
    <name type="scientific">Paraferrimonas haliotis</name>
    <dbReference type="NCBI Taxonomy" id="2013866"/>
    <lineage>
        <taxon>Bacteria</taxon>
        <taxon>Pseudomonadati</taxon>
        <taxon>Pseudomonadota</taxon>
        <taxon>Gammaproteobacteria</taxon>
        <taxon>Alteromonadales</taxon>
        <taxon>Ferrimonadaceae</taxon>
        <taxon>Paraferrimonas</taxon>
    </lineage>
</organism>
<dbReference type="RefSeq" id="WP_158220704.1">
    <property type="nucleotide sequence ID" value="NZ_BSPO01000001.1"/>
</dbReference>
<dbReference type="Gene3D" id="1.10.10.10">
    <property type="entry name" value="Winged helix-like DNA-binding domain superfamily/Winged helix DNA-binding domain"/>
    <property type="match status" value="1"/>
</dbReference>
<evidence type="ECO:0000259" key="4">
    <source>
        <dbReference type="PROSITE" id="PS50995"/>
    </source>
</evidence>
<accession>A0AA37TS59</accession>
<dbReference type="SMART" id="SM00347">
    <property type="entry name" value="HTH_MARR"/>
    <property type="match status" value="1"/>
</dbReference>
<keyword evidence="1" id="KW-0805">Transcription regulation</keyword>
<evidence type="ECO:0000256" key="3">
    <source>
        <dbReference type="ARBA" id="ARBA00023163"/>
    </source>
</evidence>
<name>A0AA37TS59_9GAMM</name>
<dbReference type="InterPro" id="IPR052067">
    <property type="entry name" value="Metal_resp_HTH_trans_reg"/>
</dbReference>
<dbReference type="PRINTS" id="PR00598">
    <property type="entry name" value="HTHMARR"/>
</dbReference>
<keyword evidence="6" id="KW-1185">Reference proteome</keyword>
<dbReference type="InterPro" id="IPR000835">
    <property type="entry name" value="HTH_MarR-typ"/>
</dbReference>
<evidence type="ECO:0000313" key="5">
    <source>
        <dbReference type="EMBL" id="GLS82134.1"/>
    </source>
</evidence>
<protein>
    <submittedName>
        <fullName evidence="5">MarR family transcriptional regulator</fullName>
    </submittedName>
</protein>
<reference evidence="5 6" key="1">
    <citation type="journal article" date="2014" name="Int. J. Syst. Evol. Microbiol.">
        <title>Complete genome sequence of Corynebacterium casei LMG S-19264T (=DSM 44701T), isolated from a smear-ripened cheese.</title>
        <authorList>
            <consortium name="US DOE Joint Genome Institute (JGI-PGF)"/>
            <person name="Walter F."/>
            <person name="Albersmeier A."/>
            <person name="Kalinowski J."/>
            <person name="Ruckert C."/>
        </authorList>
    </citation>
    <scope>NUCLEOTIDE SEQUENCE [LARGE SCALE GENOMIC DNA]</scope>
    <source>
        <strain evidence="5 6">NBRC 112785</strain>
    </source>
</reference>
<sequence>MSNRSFQLSRFLPYRLAQLSKLVSDDFSELYKASEGLTVAQWRLLANLSERYPLTAQDLVETAQLDKSKVSRALSGLLQRQLIVREKHPQDTRANMHRPTEQGLAMYARICQRAQDWEQQSLAHLSSQEYEQLLQLMDKVSKGIKQRDGII</sequence>
<evidence type="ECO:0000313" key="6">
    <source>
        <dbReference type="Proteomes" id="UP001157439"/>
    </source>
</evidence>
<keyword evidence="3" id="KW-0804">Transcription</keyword>
<dbReference type="PANTHER" id="PTHR35790">
    <property type="entry name" value="HTH-TYPE TRANSCRIPTIONAL REGULATOR PCHR"/>
    <property type="match status" value="1"/>
</dbReference>
<evidence type="ECO:0000256" key="1">
    <source>
        <dbReference type="ARBA" id="ARBA00023015"/>
    </source>
</evidence>
<dbReference type="InterPro" id="IPR036390">
    <property type="entry name" value="WH_DNA-bd_sf"/>
</dbReference>
<feature type="domain" description="HTH marR-type" evidence="4">
    <location>
        <begin position="9"/>
        <end position="142"/>
    </location>
</feature>
<dbReference type="Pfam" id="PF12802">
    <property type="entry name" value="MarR_2"/>
    <property type="match status" value="1"/>
</dbReference>
<dbReference type="Proteomes" id="UP001157439">
    <property type="component" value="Unassembled WGS sequence"/>
</dbReference>
<dbReference type="PROSITE" id="PS50995">
    <property type="entry name" value="HTH_MARR_2"/>
    <property type="match status" value="1"/>
</dbReference>
<evidence type="ECO:0000256" key="2">
    <source>
        <dbReference type="ARBA" id="ARBA00023125"/>
    </source>
</evidence>
<comment type="caution">
    <text evidence="5">The sequence shown here is derived from an EMBL/GenBank/DDBJ whole genome shotgun (WGS) entry which is preliminary data.</text>
</comment>